<reference evidence="2 3" key="2">
    <citation type="journal article" date="2019" name="G3 (Bethesda)">
        <title>Hybrid Assembly of the Genome of the Entomopathogenic Nematode Steinernema carpocapsae Identifies the X-Chromosome.</title>
        <authorList>
            <person name="Serra L."/>
            <person name="Macchietto M."/>
            <person name="Macias-Munoz A."/>
            <person name="McGill C.J."/>
            <person name="Rodriguez I.M."/>
            <person name="Rodriguez B."/>
            <person name="Murad R."/>
            <person name="Mortazavi A."/>
        </authorList>
    </citation>
    <scope>NUCLEOTIDE SEQUENCE [LARGE SCALE GENOMIC DNA]</scope>
    <source>
        <strain evidence="2 3">ALL</strain>
    </source>
</reference>
<protein>
    <recommendedName>
        <fullName evidence="1">Serpin domain-containing protein</fullName>
    </recommendedName>
</protein>
<proteinExistence type="predicted"/>
<gene>
    <name evidence="2" type="ORF">L596_022295</name>
</gene>
<dbReference type="InterPro" id="IPR042178">
    <property type="entry name" value="Serpin_sf_1"/>
</dbReference>
<name>A0A4U5ML94_STECR</name>
<dbReference type="InterPro" id="IPR036186">
    <property type="entry name" value="Serpin_sf"/>
</dbReference>
<evidence type="ECO:0000313" key="2">
    <source>
        <dbReference type="EMBL" id="TKR70249.1"/>
    </source>
</evidence>
<evidence type="ECO:0000259" key="1">
    <source>
        <dbReference type="Pfam" id="PF00079"/>
    </source>
</evidence>
<dbReference type="Gene3D" id="3.30.497.10">
    <property type="entry name" value="Antithrombin, subunit I, domain 2"/>
    <property type="match status" value="1"/>
</dbReference>
<dbReference type="InterPro" id="IPR023796">
    <property type="entry name" value="Serpin_dom"/>
</dbReference>
<feature type="domain" description="Serpin" evidence="1">
    <location>
        <begin position="20"/>
        <end position="98"/>
    </location>
</feature>
<dbReference type="Pfam" id="PF00079">
    <property type="entry name" value="Serpin"/>
    <property type="match status" value="1"/>
</dbReference>
<accession>A0A4U5ML94</accession>
<dbReference type="Proteomes" id="UP000298663">
    <property type="component" value="Unassembled WGS sequence"/>
</dbReference>
<comment type="caution">
    <text evidence="2">The sequence shown here is derived from an EMBL/GenBank/DDBJ whole genome shotgun (WGS) entry which is preliminary data.</text>
</comment>
<evidence type="ECO:0000313" key="3">
    <source>
        <dbReference type="Proteomes" id="UP000298663"/>
    </source>
</evidence>
<dbReference type="EMBL" id="AZBU02000007">
    <property type="protein sequence ID" value="TKR70249.1"/>
    <property type="molecule type" value="Genomic_DNA"/>
</dbReference>
<dbReference type="OrthoDB" id="9518664at2759"/>
<dbReference type="AlphaFoldDB" id="A0A4U5ML94"/>
<organism evidence="2 3">
    <name type="scientific">Steinernema carpocapsae</name>
    <name type="common">Entomopathogenic nematode</name>
    <dbReference type="NCBI Taxonomy" id="34508"/>
    <lineage>
        <taxon>Eukaryota</taxon>
        <taxon>Metazoa</taxon>
        <taxon>Ecdysozoa</taxon>
        <taxon>Nematoda</taxon>
        <taxon>Chromadorea</taxon>
        <taxon>Rhabditida</taxon>
        <taxon>Tylenchina</taxon>
        <taxon>Panagrolaimomorpha</taxon>
        <taxon>Strongyloidoidea</taxon>
        <taxon>Steinernematidae</taxon>
        <taxon>Steinernema</taxon>
    </lineage>
</organism>
<reference evidence="2 3" key="1">
    <citation type="journal article" date="2015" name="Genome Biol.">
        <title>Comparative genomics of Steinernema reveals deeply conserved gene regulatory networks.</title>
        <authorList>
            <person name="Dillman A.R."/>
            <person name="Macchietto M."/>
            <person name="Porter C.F."/>
            <person name="Rogers A."/>
            <person name="Williams B."/>
            <person name="Antoshechkin I."/>
            <person name="Lee M.M."/>
            <person name="Goodwin Z."/>
            <person name="Lu X."/>
            <person name="Lewis E.E."/>
            <person name="Goodrich-Blair H."/>
            <person name="Stock S.P."/>
            <person name="Adams B.J."/>
            <person name="Sternberg P.W."/>
            <person name="Mortazavi A."/>
        </authorList>
    </citation>
    <scope>NUCLEOTIDE SEQUENCE [LARGE SCALE GENOMIC DNA]</scope>
    <source>
        <strain evidence="2 3">ALL</strain>
    </source>
</reference>
<keyword evidence="3" id="KW-1185">Reference proteome</keyword>
<sequence length="114" mass="12493">MATKVQAQILDSLFRVALNALSDKSCESAVVSPFSIGMALAVLNVGAKGNTSQEITEAAFNGIPKNQITAWFREQLGRIHDLQKNPLSIASGIYVDENNPDMFVRHEIMSLSDW</sequence>
<dbReference type="SUPFAM" id="SSF56574">
    <property type="entry name" value="Serpins"/>
    <property type="match status" value="1"/>
</dbReference>